<organism evidence="2 3">
    <name type="scientific">Desulfovibrio piger ATCC 29098</name>
    <dbReference type="NCBI Taxonomy" id="411464"/>
    <lineage>
        <taxon>Bacteria</taxon>
        <taxon>Pseudomonadati</taxon>
        <taxon>Thermodesulfobacteriota</taxon>
        <taxon>Desulfovibrionia</taxon>
        <taxon>Desulfovibrionales</taxon>
        <taxon>Desulfovibrionaceae</taxon>
        <taxon>Desulfovibrio</taxon>
    </lineage>
</organism>
<evidence type="ECO:0000313" key="2">
    <source>
        <dbReference type="EMBL" id="EEB34451.1"/>
    </source>
</evidence>
<gene>
    <name evidence="2" type="ORF">DESPIG_00545</name>
</gene>
<dbReference type="EMBL" id="ABXU01000022">
    <property type="protein sequence ID" value="EEB34451.1"/>
    <property type="molecule type" value="Genomic_DNA"/>
</dbReference>
<evidence type="ECO:0000256" key="1">
    <source>
        <dbReference type="SAM" id="MobiDB-lite"/>
    </source>
</evidence>
<reference evidence="2 3" key="2">
    <citation type="submission" date="2008-10" db="EMBL/GenBank/DDBJ databases">
        <authorList>
            <person name="Fulton L."/>
            <person name="Clifton S."/>
            <person name="Fulton B."/>
            <person name="Xu J."/>
            <person name="Minx P."/>
            <person name="Pepin K.H."/>
            <person name="Johnson M."/>
            <person name="Bhonagiri V."/>
            <person name="Nash W.E."/>
            <person name="Mardis E.R."/>
            <person name="Wilson R.K."/>
        </authorList>
    </citation>
    <scope>NUCLEOTIDE SEQUENCE [LARGE SCALE GENOMIC DNA]</scope>
    <source>
        <strain evidence="2 3">ATCC 29098</strain>
    </source>
</reference>
<feature type="region of interest" description="Disordered" evidence="1">
    <location>
        <begin position="1"/>
        <end position="34"/>
    </location>
</feature>
<dbReference type="Proteomes" id="UP000003676">
    <property type="component" value="Unassembled WGS sequence"/>
</dbReference>
<feature type="region of interest" description="Disordered" evidence="1">
    <location>
        <begin position="72"/>
        <end position="96"/>
    </location>
</feature>
<feature type="region of interest" description="Disordered" evidence="1">
    <location>
        <begin position="42"/>
        <end position="61"/>
    </location>
</feature>
<protein>
    <submittedName>
        <fullName evidence="2">Uncharacterized protein</fullName>
    </submittedName>
</protein>
<accession>B6WR65</accession>
<feature type="compositionally biased region" description="Polar residues" evidence="1">
    <location>
        <begin position="1"/>
        <end position="17"/>
    </location>
</feature>
<sequence>MMTSRTENVGCCSNSGKRATRRVASSREHRQRTGCACAVRDHDSTPREHIGTHHPGKVQESDRRAMLGSILPRRHRPERSCAVWEPPGPSVSGTHA</sequence>
<proteinExistence type="predicted"/>
<reference evidence="2 3" key="1">
    <citation type="submission" date="2008-10" db="EMBL/GenBank/DDBJ databases">
        <title>Draft genome sequence of Desulvovibrio piger (ATCC 29098).</title>
        <authorList>
            <person name="Sudarsanam P."/>
            <person name="Ley R."/>
            <person name="Guruge J."/>
            <person name="Turnbaugh P.J."/>
            <person name="Mahowald M."/>
            <person name="Liep D."/>
            <person name="Gordon J."/>
        </authorList>
    </citation>
    <scope>NUCLEOTIDE SEQUENCE [LARGE SCALE GENOMIC DNA]</scope>
    <source>
        <strain evidence="2 3">ATCC 29098</strain>
    </source>
</reference>
<dbReference type="HOGENOM" id="CLU_2355185_0_0_7"/>
<name>B6WR65_9BACT</name>
<evidence type="ECO:0000313" key="3">
    <source>
        <dbReference type="Proteomes" id="UP000003676"/>
    </source>
</evidence>
<comment type="caution">
    <text evidence="2">The sequence shown here is derived from an EMBL/GenBank/DDBJ whole genome shotgun (WGS) entry which is preliminary data.</text>
</comment>
<dbReference type="AlphaFoldDB" id="B6WR65"/>